<feature type="region of interest" description="Disordered" evidence="1">
    <location>
        <begin position="1"/>
        <end position="35"/>
    </location>
</feature>
<evidence type="ECO:0000256" key="1">
    <source>
        <dbReference type="SAM" id="MobiDB-lite"/>
    </source>
</evidence>
<evidence type="ECO:0000256" key="2">
    <source>
        <dbReference type="SAM" id="Phobius"/>
    </source>
</evidence>
<feature type="compositionally biased region" description="Basic and acidic residues" evidence="1">
    <location>
        <begin position="17"/>
        <end position="35"/>
    </location>
</feature>
<reference evidence="3 4" key="1">
    <citation type="submission" date="2023-02" db="EMBL/GenBank/DDBJ databases">
        <title>LHISI_Scaffold_Assembly.</title>
        <authorList>
            <person name="Stuart O.P."/>
            <person name="Cleave R."/>
            <person name="Magrath M.J.L."/>
            <person name="Mikheyev A.S."/>
        </authorList>
    </citation>
    <scope>NUCLEOTIDE SEQUENCE [LARGE SCALE GENOMIC DNA]</scope>
    <source>
        <strain evidence="3">Daus_M_001</strain>
        <tissue evidence="3">Leg muscle</tissue>
    </source>
</reference>
<evidence type="ECO:0000313" key="3">
    <source>
        <dbReference type="EMBL" id="KAJ8867138.1"/>
    </source>
</evidence>
<accession>A0ABQ9G4L2</accession>
<dbReference type="EMBL" id="JARBHB010000016">
    <property type="protein sequence ID" value="KAJ8867138.1"/>
    <property type="molecule type" value="Genomic_DNA"/>
</dbReference>
<keyword evidence="2" id="KW-0472">Membrane</keyword>
<keyword evidence="2" id="KW-0812">Transmembrane</keyword>
<comment type="caution">
    <text evidence="3">The sequence shown here is derived from an EMBL/GenBank/DDBJ whole genome shotgun (WGS) entry which is preliminary data.</text>
</comment>
<feature type="transmembrane region" description="Helical" evidence="2">
    <location>
        <begin position="116"/>
        <end position="134"/>
    </location>
</feature>
<keyword evidence="4" id="KW-1185">Reference proteome</keyword>
<evidence type="ECO:0000313" key="4">
    <source>
        <dbReference type="Proteomes" id="UP001159363"/>
    </source>
</evidence>
<gene>
    <name evidence="3" type="ORF">PR048_033002</name>
</gene>
<dbReference type="Proteomes" id="UP001159363">
    <property type="component" value="Chromosome 15"/>
</dbReference>
<feature type="compositionally biased region" description="Basic residues" evidence="1">
    <location>
        <begin position="7"/>
        <end position="16"/>
    </location>
</feature>
<protein>
    <submittedName>
        <fullName evidence="3">Uncharacterized protein</fullName>
    </submittedName>
</protein>
<name>A0ABQ9G4L2_9NEOP</name>
<organism evidence="3 4">
    <name type="scientific">Dryococelus australis</name>
    <dbReference type="NCBI Taxonomy" id="614101"/>
    <lineage>
        <taxon>Eukaryota</taxon>
        <taxon>Metazoa</taxon>
        <taxon>Ecdysozoa</taxon>
        <taxon>Arthropoda</taxon>
        <taxon>Hexapoda</taxon>
        <taxon>Insecta</taxon>
        <taxon>Pterygota</taxon>
        <taxon>Neoptera</taxon>
        <taxon>Polyneoptera</taxon>
        <taxon>Phasmatodea</taxon>
        <taxon>Verophasmatodea</taxon>
        <taxon>Anareolatae</taxon>
        <taxon>Phasmatidae</taxon>
        <taxon>Eurycanthinae</taxon>
        <taxon>Dryococelus</taxon>
    </lineage>
</organism>
<proteinExistence type="predicted"/>
<sequence length="2045" mass="221809">MSAYTRQKAKSKYRNRIRLERAPQKQSSDAHKTPYDRVKRCRELDPWDNGMRAVTSEVHVHQSTVRCSLTSYCGQGLAATKAGIIAVRTCGQCCHICWEKCHQGKFQNTRLRIHRLWCLTSLVFCSPFFQFSYFNVPRCHPRRMLVYGSLLRAMTYSSPDLLLHSSTCVSNDFSVDETFYLLAVTLGTALAPPTVTKTVFASALLSQEWKSEQVLKYYDDSCSSVPSWLDWHWSRHSPRASASTLVCAVYRAGLVLTSATARVQQCSFLVGLALVASQSPSISYSVPSWLDWHWSRHSPRALASTLVCGAGLVLTSAAARVQQCSFLVGLALVASQSPSISYSVPSWLDWHWSRHSPRASASTLVCRAGLVLTSAAARVQQCSFLVGLALVASQSPSISYSVPSWLDWHWSRHSPRALASTLVCGAGLVLTSAAARVQQCSFLVGLALVASQSPSISYSVPSWLDWHWSRHSPRASASTLVCGAGLVLTSAAARVQQCSFLVGLALVASQSPSISYSVPSWLDWHWSRHSPRASASTLVCAVYRAGLVLTSAAARVQQCFLLGWTGTGRVTVPEHQLSAAVFLLGWTGTGRVTVPEHQLVHLVCRAGLVLTSATARVQQCSFLVGLALVASQSPSISYSVPSWLDWHWSRHSPRASASTLVCCYQAGLVLTSAAARVQQCSFLVGLALSAAVFLLGWTGTGRVTVPEHQLVHWSVFLLGWTGTGRVTVPEHQLVHWCAGWAGVLTSAAARVQQCSFLVGLALVASQSPSISYSVPSWLDWHWSRHSPRASASTLVCALFTGLGLVLTSATLECSSVPSWLDWHWSRHSPRASASTLVCRAGLVLTSATARVQQCSFLVGLALVRHSPEHQLVHWCAGWAGVDVGPARVQQCSFLVGLALVASQSRASASTLVCRAGLVLTSALLECSSVPSWLDWHWSRHSPEHQLVHWCAGLAGVDVGPARYIGVPGWVVLTSALLECSMFFLVGLALVGHSPRASASTWCAGWLVLTSALLECSSVPSCWTGTAVFLLGGLALSRHSPRASLVHWCAGLAGVDVGPARVQQCSFLVGLALYIGVRAGLVLTSATARVQQCSFLVGLALSRHSPRASASTLVSVPSWLDWHWSRHSPEHQLVHWCAGWLVLTSALLECSSVPSWLMHCRVTVPEHQLVHWCAGLAGVDVGPARVQQCSFLVGLALVASQSRASASTLVCRAGLVLTSALLDPRASASTLVCGLVVLTSALLECSSVPSWLDWHWSRHSPRASASTLVCRAGLVLTSATARVQHPSISSTLVRGLAGVDVGPARVQQCSFLVTALVASQSRASLVHWCAGAGVDVGHFRVQQCSFLVGLHWSRHSPRASAMQHVPSWLDWHWSGTGRVTVPEHQLVHWCAGWAGVDVGPARVQQCSFLVGLALVASQSPSISYSVPSWLDWHWSRHSPRASASTLVCAVYGWVLTSAAARVQQCSFLLDWHWSRHSPRASASTLVCRAGLVLTSATARVQQCSFLVDWHWSRHSPRASASTLVCRAGLVLTSATARVQQCSFLVGLALVASQSPSISYSVPSWLDWHWSRHSPRASASTLGAAGLVLTSALLECSSVPSWLDWHWSRHSPRASASTLVSVPSWLDWHWSRHSPRASASTLVCGAGLVLTSAAARVQQCSFLVGLALVASQSPSISYSVPSWLDWHWSRHSPRASASTLVCAVYRAGLVLTSATARVQQCSFFKAHRNDGLGPHNYKWLIKNVSEMTAVLQATDPGRLSGRHKSLTMETLGLNSARSSITMQSKVAAVFHGEGGSSDGKVVRLLAPHLREPGSIPGGVAPGFLYVGIVPDDAAGQRIFSGISCFPCPCIPALLHTHLASPSSALKNRKRLRLETWLQMCDVMTGKRRQALLLDGIAQLSPHWLQLTSCQLRQSMTCRQALPDLQAIHFRVRNPTWVCWGSVSPENRLASRYSSRPTYRCEVRPRILVCGDVVTDTRRTCIIIVSKAPITLSNFPIKLLPDTLYGDRTLVRLMAEPRTSGHVGNILTRAHVHSRFTGTEKTRLRWRQ</sequence>
<keyword evidence="2" id="KW-1133">Transmembrane helix</keyword>